<accession>A0A4Z0BLD0</accession>
<name>A0A4Z0BLD0_9BURK</name>
<evidence type="ECO:0000256" key="1">
    <source>
        <dbReference type="SAM" id="Phobius"/>
    </source>
</evidence>
<organism evidence="2 3">
    <name type="scientific">Ramlibacter humi</name>
    <dbReference type="NCBI Taxonomy" id="2530451"/>
    <lineage>
        <taxon>Bacteria</taxon>
        <taxon>Pseudomonadati</taxon>
        <taxon>Pseudomonadota</taxon>
        <taxon>Betaproteobacteria</taxon>
        <taxon>Burkholderiales</taxon>
        <taxon>Comamonadaceae</taxon>
        <taxon>Ramlibacter</taxon>
    </lineage>
</organism>
<keyword evidence="3" id="KW-1185">Reference proteome</keyword>
<keyword evidence="1" id="KW-1133">Transmembrane helix</keyword>
<evidence type="ECO:0000313" key="3">
    <source>
        <dbReference type="Proteomes" id="UP000297839"/>
    </source>
</evidence>
<keyword evidence="1" id="KW-0812">Transmembrane</keyword>
<feature type="transmembrane region" description="Helical" evidence="1">
    <location>
        <begin position="67"/>
        <end position="84"/>
    </location>
</feature>
<proteinExistence type="predicted"/>
<comment type="caution">
    <text evidence="2">The sequence shown here is derived from an EMBL/GenBank/DDBJ whole genome shotgun (WGS) entry which is preliminary data.</text>
</comment>
<dbReference type="OrthoDB" id="9947095at2"/>
<protein>
    <submittedName>
        <fullName evidence="2">Uncharacterized protein</fullName>
    </submittedName>
</protein>
<keyword evidence="1" id="KW-0472">Membrane</keyword>
<gene>
    <name evidence="2" type="ORF">EZ216_16030</name>
</gene>
<dbReference type="RefSeq" id="WP_135250786.1">
    <property type="nucleotide sequence ID" value="NZ_SMLK01000005.1"/>
</dbReference>
<dbReference type="AlphaFoldDB" id="A0A4Z0BLD0"/>
<reference evidence="2 3" key="1">
    <citation type="submission" date="2019-03" db="EMBL/GenBank/DDBJ databases">
        <title>Ramlibacter sp. 18x22-1, whole genome shotgun sequence.</title>
        <authorList>
            <person name="Zhang X."/>
            <person name="Feng G."/>
            <person name="Zhu H."/>
        </authorList>
    </citation>
    <scope>NUCLEOTIDE SEQUENCE [LARGE SCALE GENOMIC DNA]</scope>
    <source>
        <strain evidence="2 3">18x22-1</strain>
    </source>
</reference>
<dbReference type="EMBL" id="SMLK01000005">
    <property type="protein sequence ID" value="TFY99067.1"/>
    <property type="molecule type" value="Genomic_DNA"/>
</dbReference>
<dbReference type="Proteomes" id="UP000297839">
    <property type="component" value="Unassembled WGS sequence"/>
</dbReference>
<evidence type="ECO:0000313" key="2">
    <source>
        <dbReference type="EMBL" id="TFY99067.1"/>
    </source>
</evidence>
<sequence>MSVPVSVLLIASLVLGVSYTALGWSARKHLREGTSEADRSIGWLFWWSFAKEKYDDEGKRVCDKGQLLAFGLVALYAAWYFVLLRK</sequence>